<dbReference type="KEGG" id="fcy:FRACYDRAFT_220014"/>
<evidence type="ECO:0000313" key="3">
    <source>
        <dbReference type="Proteomes" id="UP000095751"/>
    </source>
</evidence>
<reference evidence="2 3" key="1">
    <citation type="submission" date="2016-09" db="EMBL/GenBank/DDBJ databases">
        <title>Extensive genetic diversity and differential bi-allelic expression allows diatom success in the polar Southern Ocean.</title>
        <authorList>
            <consortium name="DOE Joint Genome Institute"/>
            <person name="Mock T."/>
            <person name="Otillar R.P."/>
            <person name="Strauss J."/>
            <person name="Dupont C."/>
            <person name="Frickenhaus S."/>
            <person name="Maumus F."/>
            <person name="Mcmullan M."/>
            <person name="Sanges R."/>
            <person name="Schmutz J."/>
            <person name="Toseland A."/>
            <person name="Valas R."/>
            <person name="Veluchamy A."/>
            <person name="Ward B.J."/>
            <person name="Allen A."/>
            <person name="Barry K."/>
            <person name="Falciatore A."/>
            <person name="Ferrante M."/>
            <person name="Fortunato A.E."/>
            <person name="Gloeckner G."/>
            <person name="Gruber A."/>
            <person name="Hipkin R."/>
            <person name="Janech M."/>
            <person name="Kroth P."/>
            <person name="Leese F."/>
            <person name="Lindquist E."/>
            <person name="Lyon B.R."/>
            <person name="Martin J."/>
            <person name="Mayer C."/>
            <person name="Parker M."/>
            <person name="Quesneville H."/>
            <person name="Raymond J."/>
            <person name="Uhlig C."/>
            <person name="Valentin K.U."/>
            <person name="Worden A.Z."/>
            <person name="Armbrust E.V."/>
            <person name="Bowler C."/>
            <person name="Green B."/>
            <person name="Moulton V."/>
            <person name="Van Oosterhout C."/>
            <person name="Grigoriev I."/>
        </authorList>
    </citation>
    <scope>NUCLEOTIDE SEQUENCE [LARGE SCALE GENOMIC DNA]</scope>
    <source>
        <strain evidence="2 3">CCMP1102</strain>
    </source>
</reference>
<feature type="transmembrane region" description="Helical" evidence="1">
    <location>
        <begin position="29"/>
        <end position="46"/>
    </location>
</feature>
<gene>
    <name evidence="2" type="ORF">FRACYDRAFT_220014</name>
</gene>
<dbReference type="EMBL" id="KV784369">
    <property type="protein sequence ID" value="OEU11184.1"/>
    <property type="molecule type" value="Genomic_DNA"/>
</dbReference>
<keyword evidence="1" id="KW-0472">Membrane</keyword>
<keyword evidence="1" id="KW-0812">Transmembrane</keyword>
<evidence type="ECO:0000313" key="2">
    <source>
        <dbReference type="EMBL" id="OEU11184.1"/>
    </source>
</evidence>
<dbReference type="AlphaFoldDB" id="A0A1E7EZC8"/>
<keyword evidence="1" id="KW-1133">Transmembrane helix</keyword>
<dbReference type="InParanoid" id="A0A1E7EZC8"/>
<keyword evidence="3" id="KW-1185">Reference proteome</keyword>
<protein>
    <submittedName>
        <fullName evidence="2">Uncharacterized protein</fullName>
    </submittedName>
</protein>
<organism evidence="2 3">
    <name type="scientific">Fragilariopsis cylindrus CCMP1102</name>
    <dbReference type="NCBI Taxonomy" id="635003"/>
    <lineage>
        <taxon>Eukaryota</taxon>
        <taxon>Sar</taxon>
        <taxon>Stramenopiles</taxon>
        <taxon>Ochrophyta</taxon>
        <taxon>Bacillariophyta</taxon>
        <taxon>Bacillariophyceae</taxon>
        <taxon>Bacillariophycidae</taxon>
        <taxon>Bacillariales</taxon>
        <taxon>Bacillariaceae</taxon>
        <taxon>Fragilariopsis</taxon>
    </lineage>
</organism>
<evidence type="ECO:0000256" key="1">
    <source>
        <dbReference type="SAM" id="Phobius"/>
    </source>
</evidence>
<proteinExistence type="predicted"/>
<name>A0A1E7EZC8_9STRA</name>
<accession>A0A1E7EZC8</accession>
<sequence>MDQFYLVDYDNKTQIQFLWMVIHINYIDNYHLVWILILILIVVVFHHHSHFQNRYHYHSYHYHYE</sequence>
<dbReference type="Proteomes" id="UP000095751">
    <property type="component" value="Unassembled WGS sequence"/>
</dbReference>